<protein>
    <submittedName>
        <fullName evidence="1">Uncharacterized protein</fullName>
    </submittedName>
</protein>
<dbReference type="InParanoid" id="T0SAX6"/>
<keyword evidence="2" id="KW-1185">Reference proteome</keyword>
<evidence type="ECO:0000313" key="1">
    <source>
        <dbReference type="EMBL" id="EQC42498.1"/>
    </source>
</evidence>
<accession>T0SAX6</accession>
<organism evidence="1 2">
    <name type="scientific">Saprolegnia diclina (strain VS20)</name>
    <dbReference type="NCBI Taxonomy" id="1156394"/>
    <lineage>
        <taxon>Eukaryota</taxon>
        <taxon>Sar</taxon>
        <taxon>Stramenopiles</taxon>
        <taxon>Oomycota</taxon>
        <taxon>Saprolegniomycetes</taxon>
        <taxon>Saprolegniales</taxon>
        <taxon>Saprolegniaceae</taxon>
        <taxon>Saprolegnia</taxon>
    </lineage>
</organism>
<dbReference type="Proteomes" id="UP000030762">
    <property type="component" value="Unassembled WGS sequence"/>
</dbReference>
<dbReference type="VEuPathDB" id="FungiDB:SDRG_00231"/>
<proteinExistence type="predicted"/>
<sequence length="206" mass="22937">MREHEAKSYMLVPTEMAQSLGAGWSAELKELGRSVESNMYIIGASVYKDCRLLCIGGTPRTIDAGLRVLMPHMQKLLRAKPKPTFLTATYMHDKSVVPIRSDFAAYLSEHASGRLQHVADATHTHIYIEDIEEMEIASPLRRLHITGAADNVKAACNRLHQVQVDFEALPSDPTRLVYTLRIVLLNRDVMSANNSRMVVTASSTFG</sequence>
<dbReference type="AlphaFoldDB" id="T0SAX6"/>
<evidence type="ECO:0000313" key="2">
    <source>
        <dbReference type="Proteomes" id="UP000030762"/>
    </source>
</evidence>
<reference evidence="1 2" key="1">
    <citation type="submission" date="2012-04" db="EMBL/GenBank/DDBJ databases">
        <title>The Genome Sequence of Saprolegnia declina VS20.</title>
        <authorList>
            <consortium name="The Broad Institute Genome Sequencing Platform"/>
            <person name="Russ C."/>
            <person name="Nusbaum C."/>
            <person name="Tyler B."/>
            <person name="van West P."/>
            <person name="Dieguez-Uribeondo J."/>
            <person name="de Bruijn I."/>
            <person name="Tripathy S."/>
            <person name="Jiang R."/>
            <person name="Young S.K."/>
            <person name="Zeng Q."/>
            <person name="Gargeya S."/>
            <person name="Fitzgerald M."/>
            <person name="Haas B."/>
            <person name="Abouelleil A."/>
            <person name="Alvarado L."/>
            <person name="Arachchi H.M."/>
            <person name="Berlin A."/>
            <person name="Chapman S.B."/>
            <person name="Goldberg J."/>
            <person name="Griggs A."/>
            <person name="Gujja S."/>
            <person name="Hansen M."/>
            <person name="Howarth C."/>
            <person name="Imamovic A."/>
            <person name="Larimer J."/>
            <person name="McCowen C."/>
            <person name="Montmayeur A."/>
            <person name="Murphy C."/>
            <person name="Neiman D."/>
            <person name="Pearson M."/>
            <person name="Priest M."/>
            <person name="Roberts A."/>
            <person name="Saif S."/>
            <person name="Shea T."/>
            <person name="Sisk P."/>
            <person name="Sykes S."/>
            <person name="Wortman J."/>
            <person name="Nusbaum C."/>
            <person name="Birren B."/>
        </authorList>
    </citation>
    <scope>NUCLEOTIDE SEQUENCE [LARGE SCALE GENOMIC DNA]</scope>
    <source>
        <strain evidence="1 2">VS20</strain>
    </source>
</reference>
<dbReference type="RefSeq" id="XP_008603921.1">
    <property type="nucleotide sequence ID" value="XM_008605699.1"/>
</dbReference>
<dbReference type="EMBL" id="JH767132">
    <property type="protein sequence ID" value="EQC42498.1"/>
    <property type="molecule type" value="Genomic_DNA"/>
</dbReference>
<gene>
    <name evidence="1" type="ORF">SDRG_00231</name>
</gene>
<dbReference type="OrthoDB" id="78346at2759"/>
<dbReference type="GeneID" id="19940958"/>
<name>T0SAX6_SAPDV</name>